<name>A0A1H1SB52_9ACTN</name>
<dbReference type="PANTHER" id="PTHR43046:SF12">
    <property type="entry name" value="GDP-MANNOSE MANNOSYL HYDROLASE"/>
    <property type="match status" value="1"/>
</dbReference>
<evidence type="ECO:0000313" key="7">
    <source>
        <dbReference type="EMBL" id="SDS45161.1"/>
    </source>
</evidence>
<evidence type="ECO:0000256" key="2">
    <source>
        <dbReference type="ARBA" id="ARBA00005582"/>
    </source>
</evidence>
<evidence type="ECO:0000259" key="6">
    <source>
        <dbReference type="PROSITE" id="PS51462"/>
    </source>
</evidence>
<dbReference type="InterPro" id="IPR000086">
    <property type="entry name" value="NUDIX_hydrolase_dom"/>
</dbReference>
<protein>
    <submittedName>
        <fullName evidence="7">NUDIX domain-containing protein</fullName>
    </submittedName>
</protein>
<dbReference type="PRINTS" id="PR00502">
    <property type="entry name" value="NUDIXFAMILY"/>
</dbReference>
<gene>
    <name evidence="7" type="ORF">SAMN04489812_1946</name>
</gene>
<evidence type="ECO:0000313" key="8">
    <source>
        <dbReference type="Proteomes" id="UP000199103"/>
    </source>
</evidence>
<keyword evidence="4" id="KW-0460">Magnesium</keyword>
<dbReference type="InterPro" id="IPR015797">
    <property type="entry name" value="NUDIX_hydrolase-like_dom_sf"/>
</dbReference>
<reference evidence="7 8" key="1">
    <citation type="submission" date="2016-10" db="EMBL/GenBank/DDBJ databases">
        <authorList>
            <person name="de Groot N.N."/>
        </authorList>
    </citation>
    <scope>NUCLEOTIDE SEQUENCE [LARGE SCALE GENOMIC DNA]</scope>
    <source>
        <strain evidence="7 8">DSM 21800</strain>
    </source>
</reference>
<dbReference type="Proteomes" id="UP000199103">
    <property type="component" value="Chromosome I"/>
</dbReference>
<dbReference type="InterPro" id="IPR020084">
    <property type="entry name" value="NUDIX_hydrolase_CS"/>
</dbReference>
<dbReference type="Pfam" id="PF00293">
    <property type="entry name" value="NUDIX"/>
    <property type="match status" value="1"/>
</dbReference>
<comment type="cofactor">
    <cofactor evidence="1">
        <name>Mg(2+)</name>
        <dbReference type="ChEBI" id="CHEBI:18420"/>
    </cofactor>
</comment>
<organism evidence="7 8">
    <name type="scientific">Microlunatus soli</name>
    <dbReference type="NCBI Taxonomy" id="630515"/>
    <lineage>
        <taxon>Bacteria</taxon>
        <taxon>Bacillati</taxon>
        <taxon>Actinomycetota</taxon>
        <taxon>Actinomycetes</taxon>
        <taxon>Propionibacteriales</taxon>
        <taxon>Propionibacteriaceae</taxon>
        <taxon>Microlunatus</taxon>
    </lineage>
</organism>
<sequence>MTVMYVRRSARVAVLDAEDRVLLLHARFRRSVPGVDLAWFLPGGGVEHNEDLTAAAVRELAEETGIAVDQTSLTALAHTEGDGTVGELTGPMRDDVFVTRAPSTAVSTAGMEEHERRALDRHRWWPLAALADTDEMVFPVGLAAVLRDFTAAHCWPDPRQLPW</sequence>
<dbReference type="GO" id="GO:0016787">
    <property type="term" value="F:hydrolase activity"/>
    <property type="evidence" value="ECO:0007669"/>
    <property type="project" value="UniProtKB-KW"/>
</dbReference>
<dbReference type="STRING" id="630515.SAMN04489812_1946"/>
<evidence type="ECO:0000256" key="3">
    <source>
        <dbReference type="ARBA" id="ARBA00022801"/>
    </source>
</evidence>
<dbReference type="SUPFAM" id="SSF55811">
    <property type="entry name" value="Nudix"/>
    <property type="match status" value="1"/>
</dbReference>
<dbReference type="CDD" id="cd04685">
    <property type="entry name" value="NUDIX_Hydrolase"/>
    <property type="match status" value="1"/>
</dbReference>
<dbReference type="EMBL" id="LT629772">
    <property type="protein sequence ID" value="SDS45161.1"/>
    <property type="molecule type" value="Genomic_DNA"/>
</dbReference>
<dbReference type="Gene3D" id="3.90.79.10">
    <property type="entry name" value="Nucleoside Triphosphate Pyrophosphohydrolase"/>
    <property type="match status" value="1"/>
</dbReference>
<accession>A0A1H1SB52</accession>
<dbReference type="AlphaFoldDB" id="A0A1H1SB52"/>
<dbReference type="PROSITE" id="PS51462">
    <property type="entry name" value="NUDIX"/>
    <property type="match status" value="1"/>
</dbReference>
<dbReference type="PANTHER" id="PTHR43046">
    <property type="entry name" value="GDP-MANNOSE MANNOSYL HYDROLASE"/>
    <property type="match status" value="1"/>
</dbReference>
<proteinExistence type="inferred from homology"/>
<dbReference type="PROSITE" id="PS00893">
    <property type="entry name" value="NUDIX_BOX"/>
    <property type="match status" value="1"/>
</dbReference>
<keyword evidence="3 5" id="KW-0378">Hydrolase</keyword>
<evidence type="ECO:0000256" key="4">
    <source>
        <dbReference type="ARBA" id="ARBA00022842"/>
    </source>
</evidence>
<evidence type="ECO:0000256" key="1">
    <source>
        <dbReference type="ARBA" id="ARBA00001946"/>
    </source>
</evidence>
<evidence type="ECO:0000256" key="5">
    <source>
        <dbReference type="RuleBase" id="RU003476"/>
    </source>
</evidence>
<comment type="similarity">
    <text evidence="2 5">Belongs to the Nudix hydrolase family.</text>
</comment>
<feature type="domain" description="Nudix hydrolase" evidence="6">
    <location>
        <begin position="5"/>
        <end position="148"/>
    </location>
</feature>
<dbReference type="InterPro" id="IPR020476">
    <property type="entry name" value="Nudix_hydrolase"/>
</dbReference>
<keyword evidence="8" id="KW-1185">Reference proteome</keyword>